<gene>
    <name evidence="5" type="ORF">LSG31_10355</name>
</gene>
<protein>
    <submittedName>
        <fullName evidence="5">ABC transporter substrate-binding protein</fullName>
    </submittedName>
</protein>
<comment type="similarity">
    <text evidence="1">Belongs to the bacterial solute-binding protein 1 family.</text>
</comment>
<dbReference type="SUPFAM" id="SSF53850">
    <property type="entry name" value="Periplasmic binding protein-like II"/>
    <property type="match status" value="1"/>
</dbReference>
<keyword evidence="3 4" id="KW-0732">Signal</keyword>
<dbReference type="Proteomes" id="UP000830167">
    <property type="component" value="Chromosome"/>
</dbReference>
<dbReference type="PROSITE" id="PS51257">
    <property type="entry name" value="PROKAR_LIPOPROTEIN"/>
    <property type="match status" value="1"/>
</dbReference>
<evidence type="ECO:0000256" key="3">
    <source>
        <dbReference type="ARBA" id="ARBA00022729"/>
    </source>
</evidence>
<dbReference type="EMBL" id="CP089291">
    <property type="protein sequence ID" value="UOF92515.1"/>
    <property type="molecule type" value="Genomic_DNA"/>
</dbReference>
<evidence type="ECO:0000256" key="1">
    <source>
        <dbReference type="ARBA" id="ARBA00008520"/>
    </source>
</evidence>
<evidence type="ECO:0000313" key="6">
    <source>
        <dbReference type="Proteomes" id="UP000830167"/>
    </source>
</evidence>
<dbReference type="Gene3D" id="3.40.190.10">
    <property type="entry name" value="Periplasmic binding protein-like II"/>
    <property type="match status" value="2"/>
</dbReference>
<dbReference type="PANTHER" id="PTHR43649:SF34">
    <property type="entry name" value="ABC TRANSPORTER PERIPLASMIC-BINDING PROTEIN YCJN-RELATED"/>
    <property type="match status" value="1"/>
</dbReference>
<dbReference type="InterPro" id="IPR050490">
    <property type="entry name" value="Bact_solute-bd_prot1"/>
</dbReference>
<dbReference type="InterPro" id="IPR006059">
    <property type="entry name" value="SBP"/>
</dbReference>
<dbReference type="RefSeq" id="WP_347439184.1">
    <property type="nucleotide sequence ID" value="NZ_CP089291.1"/>
</dbReference>
<evidence type="ECO:0000256" key="4">
    <source>
        <dbReference type="SAM" id="SignalP"/>
    </source>
</evidence>
<reference evidence="5" key="1">
    <citation type="submission" date="2021-12" db="EMBL/GenBank/DDBJ databases">
        <title>Alicyclobacillaceae gen. nov., sp. nov., isolated from chalcocite enrichment system.</title>
        <authorList>
            <person name="Jiang Z."/>
        </authorList>
    </citation>
    <scope>NUCLEOTIDE SEQUENCE</scope>
    <source>
        <strain evidence="5">MYW30-H2</strain>
    </source>
</reference>
<keyword evidence="6" id="KW-1185">Reference proteome</keyword>
<dbReference type="Pfam" id="PF01547">
    <property type="entry name" value="SBP_bac_1"/>
    <property type="match status" value="1"/>
</dbReference>
<accession>A0ABY4CPU1</accession>
<feature type="signal peptide" evidence="4">
    <location>
        <begin position="1"/>
        <end position="38"/>
    </location>
</feature>
<keyword evidence="2" id="KW-0813">Transport</keyword>
<evidence type="ECO:0000256" key="2">
    <source>
        <dbReference type="ARBA" id="ARBA00022448"/>
    </source>
</evidence>
<sequence length="445" mass="48441">MVDSKKIARWIRKSTMLGVAAALTVSLTACGGSSTNNAASPSGSSTKASSPVSIIITNGKGEIDAQFKQAAKEFMKTNPNIHVEVDSIAVGDTLNIYDKLTASGKTVTMAMFDPYSVLHKYKDVGIDLSNEKWNAETTQAIKNAKGQVIGFPFAIEGFGLVYNQKVVEKAVGGKFDPFSINTRDKLKSLLDKIKASGVKYPVAYQTEAWSVSNHYSSQFLNQASDPNTILDQLKAGKLDLTKNAVWNGYYDTLDLLTSKKYNKYGDRPLGQYYDDAHVSVGKGESAILFNGDWAFDSLHAVAGDNFGFMPVPVDNNPNNPLNNKIAVGPTQVMVINKKASPAQQAAAKKFLNWLVFDKAGQDFLVNKAQVISAFKNNPYKVTNPLGVAISNAIQQGKTMPFSTNYINPADWTTIIGPEVQKYIAKQETRADLAKAIESYYTSHQG</sequence>
<dbReference type="PANTHER" id="PTHR43649">
    <property type="entry name" value="ARABINOSE-BINDING PROTEIN-RELATED"/>
    <property type="match status" value="1"/>
</dbReference>
<feature type="chain" id="PRO_5046879355" evidence="4">
    <location>
        <begin position="39"/>
        <end position="445"/>
    </location>
</feature>
<evidence type="ECO:0000313" key="5">
    <source>
        <dbReference type="EMBL" id="UOF92515.1"/>
    </source>
</evidence>
<proteinExistence type="inferred from homology"/>
<name>A0ABY4CPU1_9BACL</name>
<organism evidence="5 6">
    <name type="scientific">Fodinisporobacter ferrooxydans</name>
    <dbReference type="NCBI Taxonomy" id="2901836"/>
    <lineage>
        <taxon>Bacteria</taxon>
        <taxon>Bacillati</taxon>
        <taxon>Bacillota</taxon>
        <taxon>Bacilli</taxon>
        <taxon>Bacillales</taxon>
        <taxon>Alicyclobacillaceae</taxon>
        <taxon>Fodinisporobacter</taxon>
    </lineage>
</organism>